<dbReference type="Pfam" id="PF12631">
    <property type="entry name" value="MnmE_helical"/>
    <property type="match status" value="1"/>
</dbReference>
<dbReference type="InterPro" id="IPR027368">
    <property type="entry name" value="MnmE_dom2"/>
</dbReference>
<comment type="subcellular location">
    <subcellularLocation>
        <location evidence="7">Cytoplasm</location>
    </subcellularLocation>
</comment>
<feature type="binding site" evidence="7">
    <location>
        <position position="259"/>
    </location>
    <ligand>
        <name>Mg(2+)</name>
        <dbReference type="ChEBI" id="CHEBI:18420"/>
    </ligand>
</feature>
<gene>
    <name evidence="7" type="primary">mnmE</name>
    <name evidence="7" type="synonym">trmE</name>
    <name evidence="10" type="ordered locus">Spiaf_2739</name>
</gene>
<comment type="caution">
    <text evidence="7">Lacks conserved residue(s) required for the propagation of feature annotation.</text>
</comment>
<keyword evidence="2 7" id="KW-0819">tRNA processing</keyword>
<dbReference type="PANTHER" id="PTHR42714:SF2">
    <property type="entry name" value="TRNA MODIFICATION GTPASE GTPBP3, MITOCHONDRIAL"/>
    <property type="match status" value="1"/>
</dbReference>
<evidence type="ECO:0000313" key="11">
    <source>
        <dbReference type="Proteomes" id="UP000007383"/>
    </source>
</evidence>
<dbReference type="GO" id="GO:0046872">
    <property type="term" value="F:metal ion binding"/>
    <property type="evidence" value="ECO:0007669"/>
    <property type="project" value="UniProtKB-KW"/>
</dbReference>
<dbReference type="Gene3D" id="3.40.50.300">
    <property type="entry name" value="P-loop containing nucleotide triphosphate hydrolases"/>
    <property type="match status" value="1"/>
</dbReference>
<dbReference type="Pfam" id="PF01926">
    <property type="entry name" value="MMR_HSR1"/>
    <property type="match status" value="1"/>
</dbReference>
<keyword evidence="7" id="KW-0479">Metal-binding</keyword>
<comment type="cofactor">
    <cofactor evidence="7">
        <name>K(+)</name>
        <dbReference type="ChEBI" id="CHEBI:29103"/>
    </cofactor>
    <text evidence="7">Binds 1 potassium ion per subunit.</text>
</comment>
<evidence type="ECO:0000256" key="6">
    <source>
        <dbReference type="ARBA" id="ARBA00023134"/>
    </source>
</evidence>
<comment type="function">
    <text evidence="7">Exhibits a very high intrinsic GTPase hydrolysis rate. Involved in the addition of a carboxymethylaminomethyl (cmnm) group at the wobble position (U34) of certain tRNAs, forming tRNA-cmnm(5)s(2)U34.</text>
</comment>
<evidence type="ECO:0000259" key="9">
    <source>
        <dbReference type="PROSITE" id="PS51709"/>
    </source>
</evidence>
<dbReference type="OrthoDB" id="9805918at2"/>
<dbReference type="InterPro" id="IPR031168">
    <property type="entry name" value="G_TrmE"/>
</dbReference>
<dbReference type="GO" id="GO:0030488">
    <property type="term" value="P:tRNA methylation"/>
    <property type="evidence" value="ECO:0007669"/>
    <property type="project" value="TreeGrafter"/>
</dbReference>
<evidence type="ECO:0000256" key="1">
    <source>
        <dbReference type="ARBA" id="ARBA00011043"/>
    </source>
</evidence>
<dbReference type="NCBIfam" id="TIGR00231">
    <property type="entry name" value="small_GTP"/>
    <property type="match status" value="1"/>
</dbReference>
<dbReference type="AlphaFoldDB" id="H9UMM0"/>
<feature type="binding site" evidence="7">
    <location>
        <begin position="234"/>
        <end position="239"/>
    </location>
    <ligand>
        <name>GTP</name>
        <dbReference type="ChEBI" id="CHEBI:37565"/>
    </ligand>
</feature>
<keyword evidence="4 7" id="KW-0460">Magnesium</keyword>
<feature type="binding site" evidence="7">
    <location>
        <position position="459"/>
    </location>
    <ligand>
        <name>(6S)-5-formyl-5,6,7,8-tetrahydrofolate</name>
        <dbReference type="ChEBI" id="CHEBI:57457"/>
    </ligand>
</feature>
<dbReference type="Proteomes" id="UP000007383">
    <property type="component" value="Chromosome"/>
</dbReference>
<dbReference type="STRING" id="889378.Spiaf_2739"/>
<feature type="binding site" evidence="7">
    <location>
        <begin position="253"/>
        <end position="259"/>
    </location>
    <ligand>
        <name>GTP</name>
        <dbReference type="ChEBI" id="CHEBI:37565"/>
    </ligand>
</feature>
<accession>H9UMM0</accession>
<dbReference type="InterPro" id="IPR025867">
    <property type="entry name" value="MnmE_helical"/>
</dbReference>
<organism evidence="10 11">
    <name type="scientific">Spirochaeta africana (strain ATCC 700263 / DSM 8902 / Z-7692)</name>
    <dbReference type="NCBI Taxonomy" id="889378"/>
    <lineage>
        <taxon>Bacteria</taxon>
        <taxon>Pseudomonadati</taxon>
        <taxon>Spirochaetota</taxon>
        <taxon>Spirochaetia</taxon>
        <taxon>Spirochaetales</taxon>
        <taxon>Spirochaetaceae</taxon>
        <taxon>Spirochaeta</taxon>
    </lineage>
</organism>
<dbReference type="Gene3D" id="1.20.120.430">
    <property type="entry name" value="tRNA modification GTPase MnmE domain 2"/>
    <property type="match status" value="1"/>
</dbReference>
<dbReference type="GO" id="GO:0002098">
    <property type="term" value="P:tRNA wobble uridine modification"/>
    <property type="evidence" value="ECO:0007669"/>
    <property type="project" value="TreeGrafter"/>
</dbReference>
<evidence type="ECO:0000313" key="10">
    <source>
        <dbReference type="EMBL" id="AFG38763.1"/>
    </source>
</evidence>
<dbReference type="PROSITE" id="PS51709">
    <property type="entry name" value="G_TRME"/>
    <property type="match status" value="1"/>
</dbReference>
<keyword evidence="7" id="KW-0963">Cytoplasm</keyword>
<name>H9UMM0_SPIAZ</name>
<dbReference type="Gene3D" id="3.30.1360.120">
    <property type="entry name" value="Probable tRNA modification gtpase trme, domain 1"/>
    <property type="match status" value="1"/>
</dbReference>
<proteinExistence type="inferred from homology"/>
<dbReference type="InterPro" id="IPR027266">
    <property type="entry name" value="TrmE/GcvT-like"/>
</dbReference>
<dbReference type="EC" id="3.6.-.-" evidence="7"/>
<feature type="binding site" evidence="7">
    <location>
        <begin position="278"/>
        <end position="281"/>
    </location>
    <ligand>
        <name>GTP</name>
        <dbReference type="ChEBI" id="CHEBI:37565"/>
    </ligand>
</feature>
<comment type="similarity">
    <text evidence="1 7 8">Belongs to the TRAFAC class TrmE-Era-EngA-EngB-Septin-like GTPase superfamily. TrmE GTPase family.</text>
</comment>
<comment type="subunit">
    <text evidence="7">Homodimer. Heterotetramer of two MnmE and two MnmG subunits.</text>
</comment>
<dbReference type="RefSeq" id="WP_014456745.1">
    <property type="nucleotide sequence ID" value="NC_017098.1"/>
</dbReference>
<feature type="binding site" evidence="7">
    <location>
        <position position="130"/>
    </location>
    <ligand>
        <name>(6S)-5-formyl-5,6,7,8-tetrahydrofolate</name>
        <dbReference type="ChEBI" id="CHEBI:57457"/>
    </ligand>
</feature>
<feature type="domain" description="TrmE-type G" evidence="9">
    <location>
        <begin position="224"/>
        <end position="380"/>
    </location>
</feature>
<protein>
    <recommendedName>
        <fullName evidence="7">tRNA modification GTPase MnmE</fullName>
        <ecNumber evidence="7">3.6.-.-</ecNumber>
    </recommendedName>
</protein>
<feature type="binding site" evidence="7">
    <location>
        <position position="91"/>
    </location>
    <ligand>
        <name>(6S)-5-formyl-5,6,7,8-tetrahydrofolate</name>
        <dbReference type="ChEBI" id="CHEBI:57457"/>
    </ligand>
</feature>
<feature type="binding site" evidence="7">
    <location>
        <position position="238"/>
    </location>
    <ligand>
        <name>Mg(2+)</name>
        <dbReference type="ChEBI" id="CHEBI:18420"/>
    </ligand>
</feature>
<keyword evidence="3 7" id="KW-0547">Nucleotide-binding</keyword>
<dbReference type="GO" id="GO:0005525">
    <property type="term" value="F:GTP binding"/>
    <property type="evidence" value="ECO:0007669"/>
    <property type="project" value="UniProtKB-UniRule"/>
</dbReference>
<keyword evidence="5 7" id="KW-0630">Potassium</keyword>
<evidence type="ECO:0000256" key="2">
    <source>
        <dbReference type="ARBA" id="ARBA00022694"/>
    </source>
</evidence>
<keyword evidence="6 7" id="KW-0342">GTP-binding</keyword>
<dbReference type="HOGENOM" id="CLU_019624_4_1_12"/>
<dbReference type="EMBL" id="CP003282">
    <property type="protein sequence ID" value="AFG38763.1"/>
    <property type="molecule type" value="Genomic_DNA"/>
</dbReference>
<evidence type="ECO:0000256" key="7">
    <source>
        <dbReference type="HAMAP-Rule" id="MF_00379"/>
    </source>
</evidence>
<keyword evidence="7" id="KW-0378">Hydrolase</keyword>
<dbReference type="HAMAP" id="MF_00379">
    <property type="entry name" value="GTPase_MnmE"/>
    <property type="match status" value="1"/>
</dbReference>
<dbReference type="InterPro" id="IPR006073">
    <property type="entry name" value="GTP-bd"/>
</dbReference>
<dbReference type="SUPFAM" id="SSF52540">
    <property type="entry name" value="P-loop containing nucleoside triphosphate hydrolases"/>
    <property type="match status" value="1"/>
</dbReference>
<dbReference type="PATRIC" id="fig|889378.3.peg.2712"/>
<evidence type="ECO:0000256" key="4">
    <source>
        <dbReference type="ARBA" id="ARBA00022842"/>
    </source>
</evidence>
<dbReference type="Pfam" id="PF10396">
    <property type="entry name" value="TrmE_N"/>
    <property type="match status" value="1"/>
</dbReference>
<dbReference type="CDD" id="cd14858">
    <property type="entry name" value="TrmE_N"/>
    <property type="match status" value="1"/>
</dbReference>
<reference evidence="11" key="1">
    <citation type="journal article" date="2013" name="Stand. Genomic Sci.">
        <title>Complete genome sequence of the halophilic bacterium Spirochaeta africana type strain (Z-7692(T)) from the alkaline Lake Magadi in the East African Rift.</title>
        <authorList>
            <person name="Liolos K."/>
            <person name="Abt B."/>
            <person name="Scheuner C."/>
            <person name="Teshima H."/>
            <person name="Held B."/>
            <person name="Lapidus A."/>
            <person name="Nolan M."/>
            <person name="Lucas S."/>
            <person name="Deshpande S."/>
            <person name="Cheng J.F."/>
            <person name="Tapia R."/>
            <person name="Goodwin L.A."/>
            <person name="Pitluck S."/>
            <person name="Pagani I."/>
            <person name="Ivanova N."/>
            <person name="Mavromatis K."/>
            <person name="Mikhailova N."/>
            <person name="Huntemann M."/>
            <person name="Pati A."/>
            <person name="Chen A."/>
            <person name="Palaniappan K."/>
            <person name="Land M."/>
            <person name="Rohde M."/>
            <person name="Tindall B.J."/>
            <person name="Detter J.C."/>
            <person name="Goker M."/>
            <person name="Bristow J."/>
            <person name="Eisen J.A."/>
            <person name="Markowitz V."/>
            <person name="Hugenholtz P."/>
            <person name="Woyke T."/>
            <person name="Klenk H.P."/>
            <person name="Kyrpides N.C."/>
        </authorList>
    </citation>
    <scope>NUCLEOTIDE SEQUENCE</scope>
    <source>
        <strain evidence="11">ATCC 700263 / DSM 8902 / Z-7692</strain>
    </source>
</reference>
<dbReference type="GO" id="GO:0003924">
    <property type="term" value="F:GTPase activity"/>
    <property type="evidence" value="ECO:0007669"/>
    <property type="project" value="UniProtKB-UniRule"/>
</dbReference>
<evidence type="ECO:0000256" key="3">
    <source>
        <dbReference type="ARBA" id="ARBA00022741"/>
    </source>
</evidence>
<dbReference type="InterPro" id="IPR004520">
    <property type="entry name" value="GTPase_MnmE"/>
</dbReference>
<dbReference type="eggNOG" id="COG0486">
    <property type="taxonomic scope" value="Bacteria"/>
</dbReference>
<dbReference type="InterPro" id="IPR005225">
    <property type="entry name" value="Small_GTP-bd"/>
</dbReference>
<dbReference type="KEGG" id="sfc:Spiaf_2739"/>
<keyword evidence="11" id="KW-1185">Reference proteome</keyword>
<dbReference type="InterPro" id="IPR018948">
    <property type="entry name" value="GTP-bd_TrmE_N"/>
</dbReference>
<dbReference type="CDD" id="cd04164">
    <property type="entry name" value="trmE"/>
    <property type="match status" value="1"/>
</dbReference>
<feature type="binding site" evidence="7">
    <location>
        <begin position="361"/>
        <end position="363"/>
    </location>
    <ligand>
        <name>GTP</name>
        <dbReference type="ChEBI" id="CHEBI:37565"/>
    </ligand>
</feature>
<dbReference type="InterPro" id="IPR027417">
    <property type="entry name" value="P-loop_NTPase"/>
</dbReference>
<dbReference type="GO" id="GO:0005829">
    <property type="term" value="C:cytosol"/>
    <property type="evidence" value="ECO:0007669"/>
    <property type="project" value="TreeGrafter"/>
</dbReference>
<evidence type="ECO:0000256" key="5">
    <source>
        <dbReference type="ARBA" id="ARBA00022958"/>
    </source>
</evidence>
<dbReference type="PANTHER" id="PTHR42714">
    <property type="entry name" value="TRNA MODIFICATION GTPASE GTPBP3"/>
    <property type="match status" value="1"/>
</dbReference>
<feature type="binding site" evidence="7">
    <location>
        <position position="28"/>
    </location>
    <ligand>
        <name>(6S)-5-formyl-5,6,7,8-tetrahydrofolate</name>
        <dbReference type="ChEBI" id="CHEBI:57457"/>
    </ligand>
</feature>
<evidence type="ECO:0000256" key="8">
    <source>
        <dbReference type="RuleBase" id="RU003313"/>
    </source>
</evidence>
<sequence>MSTYLSLSDDPIAAVATPFGEGAIGVIRTSGDGCIELCSALFSRPDQLRAAEGHTVLHGYLQDPASGQRYDEVLATVFRAPRSYTGQESLEFSCHGSPAGLQAIMGLLLQHGFRSAEPGEFTLRAFLNGKLDLTRAEAVQELVTAKTRTAHSLALARLSGGIFQRIDAVKQRLVQAMAAVSIQLDYPEDEIGEVPLPRSDIDFARQELRGLQSTYRSGRLYQEGVRIALAGRTNAGKSSLFNLLVREDRSIVSDQHGTTRDYIETMVSIEGIPVRLFDTAGLRDTDESVEFEGIRRSGMIIESAALVLYLIDAVEGLQPEDLSRLEQIRDSGVPCIQVWNKLDTADADLPDKLPSDAVAISARTGAGLDALHHAVLASVGQGEGISDGAVVIDSQRQHDLLLRALQGLDQVASDVDAGEPMDILALDLQEVLGALGEITGEVTSADVLDAMFSGFCVGK</sequence>
<dbReference type="NCBIfam" id="TIGR00450">
    <property type="entry name" value="mnmE_trmE_thdF"/>
    <property type="match status" value="1"/>
</dbReference>